<accession>A0ABM0GU64</accession>
<evidence type="ECO:0000256" key="1">
    <source>
        <dbReference type="ARBA" id="ARBA00010211"/>
    </source>
</evidence>
<evidence type="ECO:0000256" key="5">
    <source>
        <dbReference type="ARBA" id="ARBA00044973"/>
    </source>
</evidence>
<comment type="catalytic activity">
    <reaction evidence="4">
        <text>oxaloacetate = enol-oxaloacetate</text>
        <dbReference type="Rhea" id="RHEA:16021"/>
        <dbReference type="ChEBI" id="CHEBI:16452"/>
        <dbReference type="ChEBI" id="CHEBI:17479"/>
        <dbReference type="EC" id="5.3.2.2"/>
    </reaction>
    <physiologicalReaction direction="right-to-left" evidence="4">
        <dbReference type="Rhea" id="RHEA:16023"/>
    </physiologicalReaction>
</comment>
<proteinExistence type="inferred from homology"/>
<evidence type="ECO:0000313" key="8">
    <source>
        <dbReference type="RefSeq" id="XP_002737434.1"/>
    </source>
</evidence>
<dbReference type="PANTHER" id="PTHR11820">
    <property type="entry name" value="ACYLPYRUVASE"/>
    <property type="match status" value="1"/>
</dbReference>
<evidence type="ECO:0000256" key="4">
    <source>
        <dbReference type="ARBA" id="ARBA00044911"/>
    </source>
</evidence>
<sequence length="193" mass="20912">YIAQGIPIKVRQPMVFIKPLSAYITQGTPIKIPLGCKKLNHEVEVGVIIGKPGFQITESNAMKHIGGYTVSLDMTAADMLAEARQKGLPWTIGKGFDTACPVGDFIPKDRIENIKDLGLWLKINGEMKQDGNTKDMVFDVPKLISFMSQYITLEEGDLILTGSPAGVGPVKPGDIITCGMHVPGVAEVTFKVE</sequence>
<comment type="similarity">
    <text evidence="1">Belongs to the FAH family.</text>
</comment>
<keyword evidence="2" id="KW-0479">Metal-binding</keyword>
<dbReference type="Proteomes" id="UP000694865">
    <property type="component" value="Unplaced"/>
</dbReference>
<dbReference type="InterPro" id="IPR036663">
    <property type="entry name" value="Fumarylacetoacetase_C_sf"/>
</dbReference>
<dbReference type="SUPFAM" id="SSF56529">
    <property type="entry name" value="FAH"/>
    <property type="match status" value="1"/>
</dbReference>
<protein>
    <recommendedName>
        <fullName evidence="5">oxaloacetate tautomerase</fullName>
        <ecNumber evidence="5">5.3.2.2</ecNumber>
    </recommendedName>
    <alternativeName>
        <fullName evidence="3">Fumarylacetoacetate hydrolase domain-containing protein 1</fullName>
    </alternativeName>
</protein>
<keyword evidence="7" id="KW-1185">Reference proteome</keyword>
<feature type="non-terminal residue" evidence="8">
    <location>
        <position position="1"/>
    </location>
</feature>
<dbReference type="GeneID" id="100370519"/>
<dbReference type="PANTHER" id="PTHR11820:SF7">
    <property type="entry name" value="ACYLPYRUVASE FAHD1, MITOCHONDRIAL"/>
    <property type="match status" value="1"/>
</dbReference>
<evidence type="ECO:0000256" key="2">
    <source>
        <dbReference type="ARBA" id="ARBA00022723"/>
    </source>
</evidence>
<dbReference type="Pfam" id="PF01557">
    <property type="entry name" value="FAA_hydrolase"/>
    <property type="match status" value="1"/>
</dbReference>
<dbReference type="InterPro" id="IPR011234">
    <property type="entry name" value="Fumarylacetoacetase-like_C"/>
</dbReference>
<evidence type="ECO:0000313" key="7">
    <source>
        <dbReference type="Proteomes" id="UP000694865"/>
    </source>
</evidence>
<organism evidence="7 8">
    <name type="scientific">Saccoglossus kowalevskii</name>
    <name type="common">Acorn worm</name>
    <dbReference type="NCBI Taxonomy" id="10224"/>
    <lineage>
        <taxon>Eukaryota</taxon>
        <taxon>Metazoa</taxon>
        <taxon>Hemichordata</taxon>
        <taxon>Enteropneusta</taxon>
        <taxon>Harrimaniidae</taxon>
        <taxon>Saccoglossus</taxon>
    </lineage>
</organism>
<dbReference type="RefSeq" id="XP_002737434.1">
    <property type="nucleotide sequence ID" value="XM_002737388.2"/>
</dbReference>
<evidence type="ECO:0000256" key="3">
    <source>
        <dbReference type="ARBA" id="ARBA00042340"/>
    </source>
</evidence>
<dbReference type="EC" id="5.3.2.2" evidence="5"/>
<evidence type="ECO:0000259" key="6">
    <source>
        <dbReference type="Pfam" id="PF01557"/>
    </source>
</evidence>
<name>A0ABM0GU64_SACKO</name>
<feature type="domain" description="Fumarylacetoacetase-like C-terminal" evidence="6">
    <location>
        <begin position="11"/>
        <end position="188"/>
    </location>
</feature>
<dbReference type="Gene3D" id="3.90.850.10">
    <property type="entry name" value="Fumarylacetoacetase-like, C-terminal domain"/>
    <property type="match status" value="1"/>
</dbReference>
<reference evidence="8" key="1">
    <citation type="submission" date="2025-08" db="UniProtKB">
        <authorList>
            <consortium name="RefSeq"/>
        </authorList>
    </citation>
    <scope>IDENTIFICATION</scope>
    <source>
        <tissue evidence="8">Testes</tissue>
    </source>
</reference>
<gene>
    <name evidence="8" type="primary">LOC100370519</name>
</gene>